<proteinExistence type="predicted"/>
<protein>
    <submittedName>
        <fullName evidence="1">Uncharacterized protein</fullName>
    </submittedName>
</protein>
<keyword evidence="2" id="KW-1185">Reference proteome</keyword>
<gene>
    <name evidence="1" type="ORF">HMPREF9448_01767</name>
</gene>
<evidence type="ECO:0000313" key="1">
    <source>
        <dbReference type="EMBL" id="EJZ63928.1"/>
    </source>
</evidence>
<accession>K0WXE3</accession>
<dbReference type="RefSeq" id="WP_008862226.1">
    <property type="nucleotide sequence ID" value="NZ_CAXSNY010000006.1"/>
</dbReference>
<comment type="caution">
    <text evidence="1">The sequence shown here is derived from an EMBL/GenBank/DDBJ whole genome shotgun (WGS) entry which is preliminary data.</text>
</comment>
<dbReference type="AlphaFoldDB" id="K0WXE3"/>
<sequence>MSNDITITFDDIIKQYRTLDLSEDIFRSMMAEDKQLEADYKEWCDTLGIPERKGFAYYYEEYIEQQDSIWDSLDDHDE</sequence>
<dbReference type="eggNOG" id="ENOG502ZJDD">
    <property type="taxonomic scope" value="Bacteria"/>
</dbReference>
<dbReference type="HOGENOM" id="CLU_2614850_0_0_10"/>
<dbReference type="Proteomes" id="UP000006044">
    <property type="component" value="Unassembled WGS sequence"/>
</dbReference>
<name>K0WXE3_9BACT</name>
<organism evidence="1 2">
    <name type="scientific">Barnesiella intestinihominis YIT 11860</name>
    <dbReference type="NCBI Taxonomy" id="742726"/>
    <lineage>
        <taxon>Bacteria</taxon>
        <taxon>Pseudomonadati</taxon>
        <taxon>Bacteroidota</taxon>
        <taxon>Bacteroidia</taxon>
        <taxon>Bacteroidales</taxon>
        <taxon>Barnesiellaceae</taxon>
        <taxon>Barnesiella</taxon>
    </lineage>
</organism>
<dbReference type="OrthoDB" id="1093652at2"/>
<dbReference type="EMBL" id="ADLE01000011">
    <property type="protein sequence ID" value="EJZ63928.1"/>
    <property type="molecule type" value="Genomic_DNA"/>
</dbReference>
<evidence type="ECO:0000313" key="2">
    <source>
        <dbReference type="Proteomes" id="UP000006044"/>
    </source>
</evidence>
<reference evidence="1 2" key="1">
    <citation type="submission" date="2012-08" db="EMBL/GenBank/DDBJ databases">
        <title>The Genome Sequence of Barnesiella intestinihominis YIT 11860.</title>
        <authorList>
            <consortium name="The Broad Institute Genome Sequencing Platform"/>
            <person name="Earl A."/>
            <person name="Ward D."/>
            <person name="Feldgarden M."/>
            <person name="Gevers D."/>
            <person name="Morotomi M."/>
            <person name="Walker B."/>
            <person name="Young S.K."/>
            <person name="Zeng Q."/>
            <person name="Gargeya S."/>
            <person name="Fitzgerald M."/>
            <person name="Haas B."/>
            <person name="Abouelleil A."/>
            <person name="Alvarado L."/>
            <person name="Arachchi H.M."/>
            <person name="Berlin A.M."/>
            <person name="Chapman S.B."/>
            <person name="Goldberg J."/>
            <person name="Griggs A."/>
            <person name="Gujja S."/>
            <person name="Hansen M."/>
            <person name="Howarth C."/>
            <person name="Imamovic A."/>
            <person name="Larimer J."/>
            <person name="McCowen C."/>
            <person name="Montmayeur A."/>
            <person name="Murphy C."/>
            <person name="Neiman D."/>
            <person name="Pearson M."/>
            <person name="Priest M."/>
            <person name="Roberts A."/>
            <person name="Saif S."/>
            <person name="Shea T."/>
            <person name="Sisk P."/>
            <person name="Sykes S."/>
            <person name="Wortman J."/>
            <person name="Nusbaum C."/>
            <person name="Birren B."/>
        </authorList>
    </citation>
    <scope>NUCLEOTIDE SEQUENCE [LARGE SCALE GENOMIC DNA]</scope>
    <source>
        <strain evidence="1 2">YIT 11860</strain>
    </source>
</reference>
<dbReference type="GeneID" id="77849006"/>